<keyword evidence="1" id="KW-0175">Coiled coil</keyword>
<protein>
    <recommendedName>
        <fullName evidence="2">Protein kinase domain-containing protein</fullName>
    </recommendedName>
</protein>
<dbReference type="PANTHER" id="PTHR44167:SF24">
    <property type="entry name" value="SERINE_THREONINE-PROTEIN KINASE CHK2"/>
    <property type="match status" value="1"/>
</dbReference>
<gene>
    <name evidence="3" type="ORF">GSOID_T00025348001</name>
</gene>
<dbReference type="SUPFAM" id="SSF56112">
    <property type="entry name" value="Protein kinase-like (PK-like)"/>
    <property type="match status" value="1"/>
</dbReference>
<accession>E4Y743</accession>
<dbReference type="EMBL" id="FN654303">
    <property type="protein sequence ID" value="CBY31443.1"/>
    <property type="molecule type" value="Genomic_DNA"/>
</dbReference>
<dbReference type="PROSITE" id="PS50011">
    <property type="entry name" value="PROTEIN_KINASE_DOM"/>
    <property type="match status" value="1"/>
</dbReference>
<dbReference type="Gene3D" id="1.10.510.10">
    <property type="entry name" value="Transferase(Phosphotransferase) domain 1"/>
    <property type="match status" value="1"/>
</dbReference>
<dbReference type="GO" id="GO:0004674">
    <property type="term" value="F:protein serine/threonine kinase activity"/>
    <property type="evidence" value="ECO:0007669"/>
    <property type="project" value="TreeGrafter"/>
</dbReference>
<evidence type="ECO:0000256" key="1">
    <source>
        <dbReference type="SAM" id="Coils"/>
    </source>
</evidence>
<dbReference type="InterPro" id="IPR011009">
    <property type="entry name" value="Kinase-like_dom_sf"/>
</dbReference>
<dbReference type="GO" id="GO:0005524">
    <property type="term" value="F:ATP binding"/>
    <property type="evidence" value="ECO:0007669"/>
    <property type="project" value="InterPro"/>
</dbReference>
<feature type="domain" description="Protein kinase" evidence="2">
    <location>
        <begin position="118"/>
        <end position="433"/>
    </location>
</feature>
<dbReference type="Pfam" id="PF00069">
    <property type="entry name" value="Pkinase"/>
    <property type="match status" value="1"/>
</dbReference>
<sequence>MSIDPDSPESDISLSLDEDWIKILVKKLQRETTQTQKCRLISSVERIPFKDDYWANLWQKVIFRGENAELFRENEEIGSFEITAFQRMLLESDPSLYGRSLGRSEIQEELGEWNLCFDIRTRIIAEGGEAIVFSEQFGDFEMAVRVHVFDSFLFTDNANTITWKTHYSKDYERAEEKNNLTEDEMPKHKNVIQNVVNIELFYDCDINQNDCVGWVTIMEKADTDLRTVLKKEKISLDDRKKIACELLDGFSYLEKIGIEHRDRKLENVLLQNGTAKIIDYGLVLLTTEQKGFFEMGYARSGSKYKCRNSLFAGTPGFSKQSQFAVGDGYDVDNIFYFLFCDWKSAWTLLYRCLAEKERSQIDEIIKNCNGSRIKKISLDDNNDRISFISQITDIIKIPSHLSSLITEDLTKSCALGILKQRFTEFTFHGKSFMDQRHSNLSVAIATTHLLRYAIRKDLAFVDKHGTYSLENILATLTMIIYPRSMSGINLNPKIEEKQFQETDIESLLDRVCYKTYLMDSGWEIIRLLGNKKQPRPSKSICTYDKVLLNENFVFVRPLTVTCALLMDDDAMQPLLGFQQMLLDRVEGDDYIIHNPQFDNFEGPIMRISKWNPYYVNYDMMRHHQTSNNTYRYYEPTGNYFFFHFFSSKKLKIFHLEIKNFCLNRG</sequence>
<dbReference type="PANTHER" id="PTHR44167">
    <property type="entry name" value="OVARIAN-SPECIFIC SERINE/THREONINE-PROTEIN KINASE LOK-RELATED"/>
    <property type="match status" value="1"/>
</dbReference>
<dbReference type="GO" id="GO:0005737">
    <property type="term" value="C:cytoplasm"/>
    <property type="evidence" value="ECO:0007669"/>
    <property type="project" value="TreeGrafter"/>
</dbReference>
<dbReference type="GO" id="GO:0044773">
    <property type="term" value="P:mitotic DNA damage checkpoint signaling"/>
    <property type="evidence" value="ECO:0007669"/>
    <property type="project" value="TreeGrafter"/>
</dbReference>
<evidence type="ECO:0000259" key="2">
    <source>
        <dbReference type="PROSITE" id="PS50011"/>
    </source>
</evidence>
<dbReference type="SMART" id="SM00220">
    <property type="entry name" value="S_TKc"/>
    <property type="match status" value="1"/>
</dbReference>
<reference evidence="3" key="1">
    <citation type="journal article" date="2010" name="Science">
        <title>Plasticity of animal genome architecture unmasked by rapid evolution of a pelagic tunicate.</title>
        <authorList>
            <person name="Denoeud F."/>
            <person name="Henriet S."/>
            <person name="Mungpakdee S."/>
            <person name="Aury J.M."/>
            <person name="Da Silva C."/>
            <person name="Brinkmann H."/>
            <person name="Mikhaleva J."/>
            <person name="Olsen L.C."/>
            <person name="Jubin C."/>
            <person name="Canestro C."/>
            <person name="Bouquet J.M."/>
            <person name="Danks G."/>
            <person name="Poulain J."/>
            <person name="Campsteijn C."/>
            <person name="Adamski M."/>
            <person name="Cross I."/>
            <person name="Yadetie F."/>
            <person name="Muffato M."/>
            <person name="Louis A."/>
            <person name="Butcher S."/>
            <person name="Tsagkogeorga G."/>
            <person name="Konrad A."/>
            <person name="Singh S."/>
            <person name="Jensen M.F."/>
            <person name="Cong E.H."/>
            <person name="Eikeseth-Otteraa H."/>
            <person name="Noel B."/>
            <person name="Anthouard V."/>
            <person name="Porcel B.M."/>
            <person name="Kachouri-Lafond R."/>
            <person name="Nishino A."/>
            <person name="Ugolini M."/>
            <person name="Chourrout P."/>
            <person name="Nishida H."/>
            <person name="Aasland R."/>
            <person name="Huzurbazar S."/>
            <person name="Westhof E."/>
            <person name="Delsuc F."/>
            <person name="Lehrach H."/>
            <person name="Reinhardt R."/>
            <person name="Weissenbach J."/>
            <person name="Roy S.W."/>
            <person name="Artiguenave F."/>
            <person name="Postlethwait J.H."/>
            <person name="Manak J.R."/>
            <person name="Thompson E.M."/>
            <person name="Jaillon O."/>
            <person name="Du Pasquier L."/>
            <person name="Boudinot P."/>
            <person name="Liberles D.A."/>
            <person name="Volff J.N."/>
            <person name="Philippe H."/>
            <person name="Lenhard B."/>
            <person name="Roest Crollius H."/>
            <person name="Wincker P."/>
            <person name="Chourrout D."/>
        </authorList>
    </citation>
    <scope>NUCLEOTIDE SEQUENCE [LARGE SCALE GENOMIC DNA]</scope>
</reference>
<dbReference type="GO" id="GO:0005634">
    <property type="term" value="C:nucleus"/>
    <property type="evidence" value="ECO:0007669"/>
    <property type="project" value="TreeGrafter"/>
</dbReference>
<feature type="coiled-coil region" evidence="1">
    <location>
        <begin position="164"/>
        <end position="191"/>
    </location>
</feature>
<proteinExistence type="predicted"/>
<name>E4Y743_OIKDI</name>
<dbReference type="AlphaFoldDB" id="E4Y743"/>
<dbReference type="InterPro" id="IPR000719">
    <property type="entry name" value="Prot_kinase_dom"/>
</dbReference>
<evidence type="ECO:0000313" key="3">
    <source>
        <dbReference type="EMBL" id="CBY31443.1"/>
    </source>
</evidence>
<dbReference type="Proteomes" id="UP000011014">
    <property type="component" value="Unassembled WGS sequence"/>
</dbReference>
<organism evidence="3">
    <name type="scientific">Oikopleura dioica</name>
    <name type="common">Tunicate</name>
    <dbReference type="NCBI Taxonomy" id="34765"/>
    <lineage>
        <taxon>Eukaryota</taxon>
        <taxon>Metazoa</taxon>
        <taxon>Chordata</taxon>
        <taxon>Tunicata</taxon>
        <taxon>Appendicularia</taxon>
        <taxon>Copelata</taxon>
        <taxon>Oikopleuridae</taxon>
        <taxon>Oikopleura</taxon>
    </lineage>
</organism>